<keyword evidence="2" id="KW-0812">Transmembrane</keyword>
<keyword evidence="2" id="KW-1133">Transmembrane helix</keyword>
<protein>
    <submittedName>
        <fullName evidence="3">Str. FM013</fullName>
    </submittedName>
</protein>
<dbReference type="STRING" id="1429867.A0A0G4PFS0"/>
<sequence length="443" mass="47172">MRTCQISSDLSFNDRCPLWARAEMLSAFPAIDTPSVPLNNFIRAWSTDLASKPLNLVTLTSIQTETVYPTWIYTISGPGPDSSTTTTVLDSSTLNPTTVTVALTTPGLSTTNQDTIISTVSSTVTTISESSTSTLIPTTSVLSSSIGDFPISATEESSNHPSSMWIPPVPLTSSSISLSSSLPVLSGTATSSVGSMSSFSTSTSSSTTPSNTPSISPSIGTATSASSSETARAENSSPSRVGTIVGSIIGGSAITIFALLAFALYMRRRRRRKTATERLDIRQELLRGDSTSSSISHHHHRYHSYPSIPANIGPRPPILPFIQLQQQQPSNPDLSLDSMYLRGETAQDPFVDPPSPVIEISAPSRSVSIYSTSSRGAGVGGQGYWDCEREGSDSLAVPHGYLDTPVMRDSMRSDPFDLDLEPPPNAHHRSSIPPIPSTWGVKF</sequence>
<dbReference type="EMBL" id="HG793147">
    <property type="protein sequence ID" value="CRL25179.1"/>
    <property type="molecule type" value="Genomic_DNA"/>
</dbReference>
<evidence type="ECO:0000256" key="1">
    <source>
        <dbReference type="SAM" id="MobiDB-lite"/>
    </source>
</evidence>
<proteinExistence type="predicted"/>
<reference evidence="3 4" key="1">
    <citation type="journal article" date="2014" name="Nat. Commun.">
        <title>Multiple recent horizontal transfers of a large genomic region in cheese making fungi.</title>
        <authorList>
            <person name="Cheeseman K."/>
            <person name="Ropars J."/>
            <person name="Renault P."/>
            <person name="Dupont J."/>
            <person name="Gouzy J."/>
            <person name="Branca A."/>
            <person name="Abraham A.L."/>
            <person name="Ceppi M."/>
            <person name="Conseiller E."/>
            <person name="Debuchy R."/>
            <person name="Malagnac F."/>
            <person name="Goarin A."/>
            <person name="Silar P."/>
            <person name="Lacoste S."/>
            <person name="Sallet E."/>
            <person name="Bensimon A."/>
            <person name="Giraud T."/>
            <person name="Brygoo Y."/>
        </authorList>
    </citation>
    <scope>NUCLEOTIDE SEQUENCE [LARGE SCALE GENOMIC DNA]</scope>
    <source>
        <strain evidence="4">FM 013</strain>
    </source>
</reference>
<evidence type="ECO:0000313" key="4">
    <source>
        <dbReference type="Proteomes" id="UP000053732"/>
    </source>
</evidence>
<evidence type="ECO:0000256" key="2">
    <source>
        <dbReference type="SAM" id="Phobius"/>
    </source>
</evidence>
<gene>
    <name evidence="3" type="ORF">PCAMFM013_S014g000075</name>
</gene>
<feature type="region of interest" description="Disordered" evidence="1">
    <location>
        <begin position="412"/>
        <end position="443"/>
    </location>
</feature>
<feature type="transmembrane region" description="Helical" evidence="2">
    <location>
        <begin position="244"/>
        <end position="265"/>
    </location>
</feature>
<keyword evidence="4" id="KW-1185">Reference proteome</keyword>
<organism evidence="3 4">
    <name type="scientific">Penicillium camemberti (strain FM 013)</name>
    <dbReference type="NCBI Taxonomy" id="1429867"/>
    <lineage>
        <taxon>Eukaryota</taxon>
        <taxon>Fungi</taxon>
        <taxon>Dikarya</taxon>
        <taxon>Ascomycota</taxon>
        <taxon>Pezizomycotina</taxon>
        <taxon>Eurotiomycetes</taxon>
        <taxon>Eurotiomycetidae</taxon>
        <taxon>Eurotiales</taxon>
        <taxon>Aspergillaceae</taxon>
        <taxon>Penicillium</taxon>
    </lineage>
</organism>
<dbReference type="AlphaFoldDB" id="A0A0G4PFS0"/>
<dbReference type="Proteomes" id="UP000053732">
    <property type="component" value="Unassembled WGS sequence"/>
</dbReference>
<accession>A0A0G4PFS0</accession>
<feature type="region of interest" description="Disordered" evidence="1">
    <location>
        <begin position="194"/>
        <end position="241"/>
    </location>
</feature>
<name>A0A0G4PFS0_PENC3</name>
<keyword evidence="2" id="KW-0472">Membrane</keyword>
<evidence type="ECO:0000313" key="3">
    <source>
        <dbReference type="EMBL" id="CRL25179.1"/>
    </source>
</evidence>